<dbReference type="InterPro" id="IPR018368">
    <property type="entry name" value="ClpA/B_CS1"/>
</dbReference>
<dbReference type="InterPro" id="IPR001270">
    <property type="entry name" value="ClpA/B"/>
</dbReference>
<dbReference type="InterPro" id="IPR036628">
    <property type="entry name" value="Clp_N_dom_sf"/>
</dbReference>
<evidence type="ECO:0000313" key="6">
    <source>
        <dbReference type="EMBL" id="WLS05209.1"/>
    </source>
</evidence>
<dbReference type="SUPFAM" id="SSF81923">
    <property type="entry name" value="Double Clp-N motif"/>
    <property type="match status" value="1"/>
</dbReference>
<dbReference type="PANTHER" id="PTHR11638">
    <property type="entry name" value="ATP-DEPENDENT CLP PROTEASE"/>
    <property type="match status" value="1"/>
</dbReference>
<dbReference type="PRINTS" id="PR00300">
    <property type="entry name" value="CLPPROTEASEA"/>
</dbReference>
<keyword evidence="3" id="KW-0143">Chaperone</keyword>
<evidence type="ECO:0000259" key="5">
    <source>
        <dbReference type="SMART" id="SM01086"/>
    </source>
</evidence>
<dbReference type="SMART" id="SM00382">
    <property type="entry name" value="AAA"/>
    <property type="match status" value="2"/>
</dbReference>
<dbReference type="Proteomes" id="UP001225788">
    <property type="component" value="Plasmid unnamed1"/>
</dbReference>
<keyword evidence="6" id="KW-0614">Plasmid</keyword>
<keyword evidence="2" id="KW-0067">ATP-binding</keyword>
<sequence length="899" mass="96701">MSLFCHNTMTSHFRRIQPQPFLREVEGMGASMTGVDVRSLILKLDRDATQGVEKAIALAVASTHHTVGLLHFVSALLDGSESILTFDLSGANRRDVQSEIASALSRKPRGNASVPAFDDDFVELLSKAWMDASLQGAARLDIVSILAAVRSEPGVFLALSKSCPIVAEWISSLDAKSTETSSSAAGTSAETAGKFLAEYATDLTDLAEKGLLDPVIGRERELAQVVDVLLRRRQNNPILLGEAGVGKTAIAEAFAMAVVAGDVPERLKDVRVQVLDLALLQAGASVKGEFERRLKGVIDEVKTARQPIILFIDEAHTLIGAGNQAGQNDAANLLKPALARGELRTIAATTWSEYKRYIEKDPALTRRFEPVRVDEPDIRTAVRILRAVAPLLEKHHGVTITEDGLEAAVTLSARYIPSRQLPDKAVSLLDTAAAAVAVSHGSQPFELRALIAERDLLATELASSRKDRLSLKAARRRPALEAALERTCQDIADVERRLALEDAKLSELDAARTMPSDDGDVQHTLDALRTLQGDAPLRHHSVDQELVASLIARATGIPAGKLLADQIEVARSLEDRLSARVKGQDQAIGQIARMLKIAKVGLSDASKPPAVFLFLGMSGVGKTETAHAIADALYGGPQYLTVLNMSEYKEEHRASQLLGAPAGYVGFGEGGVLTEAVRRRPYGVLLLDEMEKAHPSIQEMFYQVFDKGTLRDGEGRDVDFRNTTIIMTANTASSEIAALAGDPETFPDTADALLQAIRPALLQDFKPAFVGRLSPVVFRPLGDAALAGIVAMQLEKVRDRIKAVYDSDLVIDPSVERHMILRSRAGDTGARAIQATIALDVLPALSDFLLDALSRKSVPPSIQLMCDDDGRLQVAAADSVVIAPTLYEEQGVLQPGSGT</sequence>
<evidence type="ECO:0000313" key="7">
    <source>
        <dbReference type="Proteomes" id="UP001225788"/>
    </source>
</evidence>
<dbReference type="Gene3D" id="1.10.1780.10">
    <property type="entry name" value="Clp, N-terminal domain"/>
    <property type="match status" value="1"/>
</dbReference>
<dbReference type="PROSITE" id="PS00870">
    <property type="entry name" value="CLPAB_1"/>
    <property type="match status" value="1"/>
</dbReference>
<dbReference type="Gene3D" id="3.40.50.300">
    <property type="entry name" value="P-loop containing nucleotide triphosphate hydrolases"/>
    <property type="match status" value="3"/>
</dbReference>
<reference evidence="6 7" key="1">
    <citation type="submission" date="2023-08" db="EMBL/GenBank/DDBJ databases">
        <title>Pathogen: clinical or host-associated sample.</title>
        <authorList>
            <person name="Hergert J."/>
            <person name="Casey R."/>
            <person name="Wagner J."/>
            <person name="Young E.L."/>
            <person name="Oakeson K.F."/>
        </authorList>
    </citation>
    <scope>NUCLEOTIDE SEQUENCE [LARGE SCALE GENOMIC DNA]</scope>
    <source>
        <strain evidence="6 7">UPHL-collab-2</strain>
        <plasmid evidence="6 7">unnamed1</plasmid>
    </source>
</reference>
<dbReference type="Pfam" id="PF10431">
    <property type="entry name" value="ClpB_D2-small"/>
    <property type="match status" value="1"/>
</dbReference>
<keyword evidence="1" id="KW-0547">Nucleotide-binding</keyword>
<dbReference type="InterPro" id="IPR017729">
    <property type="entry name" value="ATPase_T6SS_ClpV1"/>
</dbReference>
<dbReference type="Pfam" id="PF17871">
    <property type="entry name" value="AAA_lid_9"/>
    <property type="match status" value="1"/>
</dbReference>
<dbReference type="SMART" id="SM01086">
    <property type="entry name" value="ClpB_D2-small"/>
    <property type="match status" value="1"/>
</dbReference>
<protein>
    <submittedName>
        <fullName evidence="6">Type VI secretion system ATPase TssH</fullName>
    </submittedName>
</protein>
<dbReference type="SUPFAM" id="SSF52540">
    <property type="entry name" value="P-loop containing nucleoside triphosphate hydrolases"/>
    <property type="match status" value="2"/>
</dbReference>
<evidence type="ECO:0000256" key="3">
    <source>
        <dbReference type="ARBA" id="ARBA00023186"/>
    </source>
</evidence>
<name>A0ABY9KC62_9HYPH</name>
<dbReference type="NCBIfam" id="TIGR03345">
    <property type="entry name" value="VI_ClpV1"/>
    <property type="match status" value="1"/>
</dbReference>
<gene>
    <name evidence="6" type="primary">tssH</name>
    <name evidence="6" type="ORF">Q9315_23935</name>
</gene>
<feature type="domain" description="AAA+ ATPase" evidence="4">
    <location>
        <begin position="233"/>
        <end position="379"/>
    </location>
</feature>
<proteinExistence type="predicted"/>
<dbReference type="CDD" id="cd00009">
    <property type="entry name" value="AAA"/>
    <property type="match status" value="1"/>
</dbReference>
<organism evidence="6 7">
    <name type="scientific">Shinella oryzae</name>
    <dbReference type="NCBI Taxonomy" id="2871820"/>
    <lineage>
        <taxon>Bacteria</taxon>
        <taxon>Pseudomonadati</taxon>
        <taxon>Pseudomonadota</taxon>
        <taxon>Alphaproteobacteria</taxon>
        <taxon>Hyphomicrobiales</taxon>
        <taxon>Rhizobiaceae</taxon>
        <taxon>Shinella</taxon>
    </lineage>
</organism>
<dbReference type="InterPro" id="IPR003959">
    <property type="entry name" value="ATPase_AAA_core"/>
</dbReference>
<dbReference type="InterPro" id="IPR003593">
    <property type="entry name" value="AAA+_ATPase"/>
</dbReference>
<accession>A0ABY9KC62</accession>
<dbReference type="InterPro" id="IPR041546">
    <property type="entry name" value="ClpA/ClpB_AAA_lid"/>
</dbReference>
<dbReference type="RefSeq" id="WP_306161674.1">
    <property type="nucleotide sequence ID" value="NZ_CP132315.1"/>
</dbReference>
<dbReference type="InterPro" id="IPR027417">
    <property type="entry name" value="P-loop_NTPase"/>
</dbReference>
<dbReference type="Pfam" id="PF07724">
    <property type="entry name" value="AAA_2"/>
    <property type="match status" value="1"/>
</dbReference>
<geneLocation type="plasmid" evidence="6 7">
    <name>unnamed1</name>
</geneLocation>
<evidence type="ECO:0000259" key="4">
    <source>
        <dbReference type="SMART" id="SM00382"/>
    </source>
</evidence>
<evidence type="ECO:0000256" key="2">
    <source>
        <dbReference type="ARBA" id="ARBA00022840"/>
    </source>
</evidence>
<dbReference type="EMBL" id="CP132315">
    <property type="protein sequence ID" value="WLS05209.1"/>
    <property type="molecule type" value="Genomic_DNA"/>
</dbReference>
<dbReference type="PANTHER" id="PTHR11638:SF184">
    <property type="entry name" value="ATPASE WITH CHAPERONE ACTIVITY"/>
    <property type="match status" value="1"/>
</dbReference>
<feature type="domain" description="AAA+ ATPase" evidence="4">
    <location>
        <begin position="608"/>
        <end position="751"/>
    </location>
</feature>
<keyword evidence="7" id="KW-1185">Reference proteome</keyword>
<evidence type="ECO:0000256" key="1">
    <source>
        <dbReference type="ARBA" id="ARBA00022741"/>
    </source>
</evidence>
<dbReference type="InterPro" id="IPR019489">
    <property type="entry name" value="Clp_ATPase_C"/>
</dbReference>
<dbReference type="Pfam" id="PF00004">
    <property type="entry name" value="AAA"/>
    <property type="match status" value="1"/>
</dbReference>
<dbReference type="InterPro" id="IPR050130">
    <property type="entry name" value="ClpA_ClpB"/>
</dbReference>
<dbReference type="CDD" id="cd19499">
    <property type="entry name" value="RecA-like_ClpB_Hsp104-like"/>
    <property type="match status" value="1"/>
</dbReference>
<feature type="domain" description="Clp ATPase C-terminal" evidence="5">
    <location>
        <begin position="781"/>
        <end position="874"/>
    </location>
</feature>